<dbReference type="Proteomes" id="UP000271227">
    <property type="component" value="Unassembled WGS sequence"/>
</dbReference>
<evidence type="ECO:0000313" key="3">
    <source>
        <dbReference type="Proteomes" id="UP000271227"/>
    </source>
</evidence>
<comment type="caution">
    <text evidence="2">The sequence shown here is derived from an EMBL/GenBank/DDBJ whole genome shotgun (WGS) entry which is preliminary data.</text>
</comment>
<dbReference type="EMBL" id="REFR01000010">
    <property type="protein sequence ID" value="RMB08928.1"/>
    <property type="molecule type" value="Genomic_DNA"/>
</dbReference>
<evidence type="ECO:0000313" key="2">
    <source>
        <dbReference type="EMBL" id="RMB08928.1"/>
    </source>
</evidence>
<dbReference type="InterPro" id="IPR005122">
    <property type="entry name" value="Uracil-DNA_glycosylase-like"/>
</dbReference>
<feature type="domain" description="Uracil-DNA glycosylase-like" evidence="1">
    <location>
        <begin position="28"/>
        <end position="186"/>
    </location>
</feature>
<evidence type="ECO:0000259" key="1">
    <source>
        <dbReference type="SMART" id="SM00986"/>
    </source>
</evidence>
<name>A0A3M0CH71_9PROT</name>
<gene>
    <name evidence="2" type="ORF">BXY39_1575</name>
</gene>
<dbReference type="CDD" id="cd10033">
    <property type="entry name" value="UDG_like"/>
    <property type="match status" value="1"/>
</dbReference>
<dbReference type="SUPFAM" id="SSF52141">
    <property type="entry name" value="Uracil-DNA glycosylase-like"/>
    <property type="match status" value="1"/>
</dbReference>
<organism evidence="2 3">
    <name type="scientific">Eilatimonas milleporae</name>
    <dbReference type="NCBI Taxonomy" id="911205"/>
    <lineage>
        <taxon>Bacteria</taxon>
        <taxon>Pseudomonadati</taxon>
        <taxon>Pseudomonadota</taxon>
        <taxon>Alphaproteobacteria</taxon>
        <taxon>Kordiimonadales</taxon>
        <taxon>Kordiimonadaceae</taxon>
        <taxon>Eilatimonas</taxon>
    </lineage>
</organism>
<dbReference type="InParanoid" id="A0A3M0CH71"/>
<sequence>MHLLNTMVRDIRSCRICESRLPLGPRPVLQVSGTARILVAAQAPGTKVHATGIPFNDPSGDRLRTWMGIDRSLFYNADCINIVPMGFCYPGRAPKGGDKPPDPACRKAWHDKLFGVLPPPELTLVIGQYAQSYHLGNRRQASLTETVKAWRDYAPQIFVLPHPSPRNNIWLKRNPWFEDEVIPVLQNRVRQVLDASNRIVKSP</sequence>
<proteinExistence type="predicted"/>
<accession>A0A3M0CH71</accession>
<dbReference type="AlphaFoldDB" id="A0A3M0CH71"/>
<dbReference type="PANTHER" id="PTHR42160">
    <property type="entry name" value="URACIL-DNA GLYCOSYLASE SUPERFAMILY PROTEIN"/>
    <property type="match status" value="1"/>
</dbReference>
<protein>
    <submittedName>
        <fullName evidence="2">Uracil-DNA glycosylase</fullName>
    </submittedName>
</protein>
<dbReference type="InterPro" id="IPR036895">
    <property type="entry name" value="Uracil-DNA_glycosylase-like_sf"/>
</dbReference>
<dbReference type="Pfam" id="PF03167">
    <property type="entry name" value="UDG"/>
    <property type="match status" value="1"/>
</dbReference>
<dbReference type="Gene3D" id="3.40.470.10">
    <property type="entry name" value="Uracil-DNA glycosylase-like domain"/>
    <property type="match status" value="1"/>
</dbReference>
<dbReference type="RefSeq" id="WP_211332125.1">
    <property type="nucleotide sequence ID" value="NZ_REFR01000010.1"/>
</dbReference>
<keyword evidence="3" id="KW-1185">Reference proteome</keyword>
<dbReference type="InterPro" id="IPR047124">
    <property type="entry name" value="HI_0220.2"/>
</dbReference>
<dbReference type="SMART" id="SM00987">
    <property type="entry name" value="UreE_C"/>
    <property type="match status" value="1"/>
</dbReference>
<dbReference type="SMART" id="SM00986">
    <property type="entry name" value="UDG"/>
    <property type="match status" value="1"/>
</dbReference>
<reference evidence="2 3" key="1">
    <citation type="submission" date="2018-10" db="EMBL/GenBank/DDBJ databases">
        <title>Genomic Encyclopedia of Archaeal and Bacterial Type Strains, Phase II (KMG-II): from individual species to whole genera.</title>
        <authorList>
            <person name="Goeker M."/>
        </authorList>
    </citation>
    <scope>NUCLEOTIDE SEQUENCE [LARGE SCALE GENOMIC DNA]</scope>
    <source>
        <strain evidence="2 3">DSM 25217</strain>
    </source>
</reference>
<dbReference type="PANTHER" id="PTHR42160:SF1">
    <property type="entry name" value="URACIL-DNA GLYCOSYLASE SUPERFAMILY PROTEIN"/>
    <property type="match status" value="1"/>
</dbReference>